<name>A0ABP9X7L8_9CHLR</name>
<accession>A0ABP9X7L8</accession>
<proteinExistence type="predicted"/>
<keyword evidence="1" id="KW-0732">Signal</keyword>
<organism evidence="2 3">
    <name type="scientific">Herpetosiphon gulosus</name>
    <dbReference type="NCBI Taxonomy" id="1973496"/>
    <lineage>
        <taxon>Bacteria</taxon>
        <taxon>Bacillati</taxon>
        <taxon>Chloroflexota</taxon>
        <taxon>Chloroflexia</taxon>
        <taxon>Herpetosiphonales</taxon>
        <taxon>Herpetosiphonaceae</taxon>
        <taxon>Herpetosiphon</taxon>
    </lineage>
</organism>
<dbReference type="Proteomes" id="UP001428290">
    <property type="component" value="Unassembled WGS sequence"/>
</dbReference>
<comment type="caution">
    <text evidence="2">The sequence shown here is derived from an EMBL/GenBank/DDBJ whole genome shotgun (WGS) entry which is preliminary data.</text>
</comment>
<feature type="signal peptide" evidence="1">
    <location>
        <begin position="1"/>
        <end position="29"/>
    </location>
</feature>
<evidence type="ECO:0000313" key="2">
    <source>
        <dbReference type="EMBL" id="GAA5531377.1"/>
    </source>
</evidence>
<sequence length="82" mass="9197">MNVFGKMMMLLGLLLTSLALVPNQQLVHAHDVQPLRTSDFTIAPELQTQFEQVHTVIGRYSGAHYTYRHRFAPCIGCVNGLV</sequence>
<feature type="chain" id="PRO_5046692325" evidence="1">
    <location>
        <begin position="30"/>
        <end position="82"/>
    </location>
</feature>
<reference evidence="2 3" key="1">
    <citation type="submission" date="2024-02" db="EMBL/GenBank/DDBJ databases">
        <title>Herpetosiphon gulosus NBRC 112829.</title>
        <authorList>
            <person name="Ichikawa N."/>
            <person name="Katano-Makiyama Y."/>
            <person name="Hidaka K."/>
        </authorList>
    </citation>
    <scope>NUCLEOTIDE SEQUENCE [LARGE SCALE GENOMIC DNA]</scope>
    <source>
        <strain evidence="2 3">NBRC 112829</strain>
    </source>
</reference>
<evidence type="ECO:0000256" key="1">
    <source>
        <dbReference type="SAM" id="SignalP"/>
    </source>
</evidence>
<evidence type="ECO:0000313" key="3">
    <source>
        <dbReference type="Proteomes" id="UP001428290"/>
    </source>
</evidence>
<keyword evidence="3" id="KW-1185">Reference proteome</keyword>
<gene>
    <name evidence="2" type="ORF">Hgul01_05202</name>
</gene>
<protein>
    <submittedName>
        <fullName evidence="2">Uncharacterized protein</fullName>
    </submittedName>
</protein>
<dbReference type="EMBL" id="BAABRU010000047">
    <property type="protein sequence ID" value="GAA5531377.1"/>
    <property type="molecule type" value="Genomic_DNA"/>
</dbReference>